<evidence type="ECO:0000313" key="2">
    <source>
        <dbReference type="EMBL" id="CAL8137779.1"/>
    </source>
</evidence>
<sequence>MNRLTRWQRAQQITQHFWKRWSNEYLSTLQKRFKWTTSDRDLQVGDIVLVKEDNHPPMKWKAGRVIKAHPGQDNKVRVVTVRLYNTESNKYFELKRHVNKLCPLLTNEEY</sequence>
<evidence type="ECO:0000259" key="1">
    <source>
        <dbReference type="Pfam" id="PF18701"/>
    </source>
</evidence>
<feature type="domain" description="DUF5641" evidence="1">
    <location>
        <begin position="5"/>
        <end position="104"/>
    </location>
</feature>
<keyword evidence="3" id="KW-1185">Reference proteome</keyword>
<accession>A0ABP1RWR1</accession>
<organism evidence="2 3">
    <name type="scientific">Orchesella dallaii</name>
    <dbReference type="NCBI Taxonomy" id="48710"/>
    <lineage>
        <taxon>Eukaryota</taxon>
        <taxon>Metazoa</taxon>
        <taxon>Ecdysozoa</taxon>
        <taxon>Arthropoda</taxon>
        <taxon>Hexapoda</taxon>
        <taxon>Collembola</taxon>
        <taxon>Entomobryomorpha</taxon>
        <taxon>Entomobryoidea</taxon>
        <taxon>Orchesellidae</taxon>
        <taxon>Orchesellinae</taxon>
        <taxon>Orchesella</taxon>
    </lineage>
</organism>
<dbReference type="Proteomes" id="UP001642540">
    <property type="component" value="Unassembled WGS sequence"/>
</dbReference>
<evidence type="ECO:0000313" key="3">
    <source>
        <dbReference type="Proteomes" id="UP001642540"/>
    </source>
</evidence>
<dbReference type="PANTHER" id="PTHR47331">
    <property type="entry name" value="PHD-TYPE DOMAIN-CONTAINING PROTEIN"/>
    <property type="match status" value="1"/>
</dbReference>
<protein>
    <recommendedName>
        <fullName evidence="1">DUF5641 domain-containing protein</fullName>
    </recommendedName>
</protein>
<name>A0ABP1RWR1_9HEXA</name>
<dbReference type="PANTHER" id="PTHR47331:SF1">
    <property type="entry name" value="GAG-LIKE PROTEIN"/>
    <property type="match status" value="1"/>
</dbReference>
<dbReference type="InterPro" id="IPR040676">
    <property type="entry name" value="DUF5641"/>
</dbReference>
<dbReference type="EMBL" id="CAXLJM020000119">
    <property type="protein sequence ID" value="CAL8137779.1"/>
    <property type="molecule type" value="Genomic_DNA"/>
</dbReference>
<proteinExistence type="predicted"/>
<reference evidence="2 3" key="1">
    <citation type="submission" date="2024-08" db="EMBL/GenBank/DDBJ databases">
        <authorList>
            <person name="Cucini C."/>
            <person name="Frati F."/>
        </authorList>
    </citation>
    <scope>NUCLEOTIDE SEQUENCE [LARGE SCALE GENOMIC DNA]</scope>
</reference>
<gene>
    <name evidence="2" type="ORF">ODALV1_LOCUS27079</name>
</gene>
<comment type="caution">
    <text evidence="2">The sequence shown here is derived from an EMBL/GenBank/DDBJ whole genome shotgun (WGS) entry which is preliminary data.</text>
</comment>
<dbReference type="Pfam" id="PF18701">
    <property type="entry name" value="DUF5641"/>
    <property type="match status" value="1"/>
</dbReference>